<accession>T1D4K3</accession>
<name>T1D4K3_9ZZZZ</name>
<reference evidence="3" key="2">
    <citation type="journal article" date="2014" name="ISME J.">
        <title>Microbial stratification in low pH oxic and suboxic macroscopic growths along an acid mine drainage.</title>
        <authorList>
            <person name="Mendez-Garcia C."/>
            <person name="Mesa V."/>
            <person name="Sprenger R.R."/>
            <person name="Richter M."/>
            <person name="Diez M.S."/>
            <person name="Solano J."/>
            <person name="Bargiela R."/>
            <person name="Golyshina O.V."/>
            <person name="Manteca A."/>
            <person name="Ramos J.L."/>
            <person name="Gallego J.R."/>
            <person name="Llorente I."/>
            <person name="Martins Dos Santos V.A."/>
            <person name="Jensen O.N."/>
            <person name="Pelaez A.I."/>
            <person name="Sanchez J."/>
            <person name="Ferrer M."/>
        </authorList>
    </citation>
    <scope>NUCLEOTIDE SEQUENCE</scope>
</reference>
<evidence type="ECO:0000259" key="2">
    <source>
        <dbReference type="Pfam" id="PF25856"/>
    </source>
</evidence>
<dbReference type="InterPro" id="IPR003594">
    <property type="entry name" value="HATPase_dom"/>
</dbReference>
<evidence type="ECO:0000313" key="3">
    <source>
        <dbReference type="EMBL" id="EQD76429.1"/>
    </source>
</evidence>
<dbReference type="SUPFAM" id="SSF55874">
    <property type="entry name" value="ATPase domain of HSP90 chaperone/DNA topoisomerase II/histidine kinase"/>
    <property type="match status" value="1"/>
</dbReference>
<dbReference type="Pfam" id="PF25856">
    <property type="entry name" value="MPN635_N"/>
    <property type="match status" value="1"/>
</dbReference>
<dbReference type="Gene3D" id="3.30.565.10">
    <property type="entry name" value="Histidine kinase-like ATPase, C-terminal domain"/>
    <property type="match status" value="1"/>
</dbReference>
<dbReference type="AlphaFoldDB" id="T1D4K3"/>
<dbReference type="Pfam" id="PF02518">
    <property type="entry name" value="HATPase_c"/>
    <property type="match status" value="1"/>
</dbReference>
<sequence>MAWSLLGDSLRLREIVGDHMSVGFDLNIEKILEHWEPRHAVREIIANALDEQLLTGTGDIEISREGDEVWRVRDFGRGLAKEHLTQAENPEKLANPRCLGKFGIGLKDALATLNRRGVKVTIESRHGLMRLAVAPKHGFEDIHTLHVFLDPPGDTNFEGTRFKLEYLPDTEVAAARELFLRFSGDQVLEENRVGAILARGDGAARIYVNGVRVAEEERFLFGYDVRSLTKPLRKALNRERSNVGRAAYQDRVKAILLDSKSPEVARKLA</sequence>
<comment type="caution">
    <text evidence="3">The sequence shown here is derived from an EMBL/GenBank/DDBJ whole genome shotgun (WGS) entry which is preliminary data.</text>
</comment>
<reference evidence="3" key="1">
    <citation type="submission" date="2013-08" db="EMBL/GenBank/DDBJ databases">
        <authorList>
            <person name="Mendez C."/>
            <person name="Richter M."/>
            <person name="Ferrer M."/>
            <person name="Sanchez J."/>
        </authorList>
    </citation>
    <scope>NUCLEOTIDE SEQUENCE</scope>
</reference>
<feature type="domain" description="Histidine kinase/HSP90-like ATPase" evidence="1">
    <location>
        <begin position="38"/>
        <end position="126"/>
    </location>
</feature>
<dbReference type="InterPro" id="IPR036890">
    <property type="entry name" value="HATPase_C_sf"/>
</dbReference>
<evidence type="ECO:0008006" key="4">
    <source>
        <dbReference type="Google" id="ProtNLM"/>
    </source>
</evidence>
<dbReference type="EMBL" id="AUZY01001058">
    <property type="protein sequence ID" value="EQD76429.1"/>
    <property type="molecule type" value="Genomic_DNA"/>
</dbReference>
<protein>
    <recommendedName>
        <fullName evidence="4">ATP-binding protein</fullName>
    </recommendedName>
</protein>
<feature type="domain" description="MPN635 N-terminal" evidence="2">
    <location>
        <begin position="171"/>
        <end position="261"/>
    </location>
</feature>
<proteinExistence type="predicted"/>
<gene>
    <name evidence="3" type="ORF">B1B_01691</name>
</gene>
<feature type="non-terminal residue" evidence="3">
    <location>
        <position position="269"/>
    </location>
</feature>
<organism evidence="3">
    <name type="scientific">mine drainage metagenome</name>
    <dbReference type="NCBI Taxonomy" id="410659"/>
    <lineage>
        <taxon>unclassified sequences</taxon>
        <taxon>metagenomes</taxon>
        <taxon>ecological metagenomes</taxon>
    </lineage>
</organism>
<dbReference type="InterPro" id="IPR058987">
    <property type="entry name" value="MPN635_N"/>
</dbReference>
<evidence type="ECO:0000259" key="1">
    <source>
        <dbReference type="Pfam" id="PF02518"/>
    </source>
</evidence>